<reference evidence="13 14" key="1">
    <citation type="journal article" date="2021" name="Sci. Rep.">
        <title>The distribution of antibiotic resistance genes in chicken gut microbiota commensals.</title>
        <authorList>
            <person name="Juricova H."/>
            <person name="Matiasovicova J."/>
            <person name="Kubasova T."/>
            <person name="Cejkova D."/>
            <person name="Rychlik I."/>
        </authorList>
    </citation>
    <scope>NUCLEOTIDE SEQUENCE [LARGE SCALE GENOMIC DNA]</scope>
    <source>
        <strain evidence="13 14">An772</strain>
    </source>
</reference>
<dbReference type="SUPFAM" id="SSF47729">
    <property type="entry name" value="IHF-like DNA-binding proteins"/>
    <property type="match status" value="1"/>
</dbReference>
<dbReference type="InterPro" id="IPR000119">
    <property type="entry name" value="Hist_DNA-bd"/>
</dbReference>
<keyword evidence="7 13" id="KW-0238">DNA-binding</keyword>
<accession>A0ABS2E064</accession>
<comment type="caution">
    <text evidence="13">The sequence shown here is derived from an EMBL/GenBank/DDBJ whole genome shotgun (WGS) entry which is preliminary data.</text>
</comment>
<evidence type="ECO:0000313" key="14">
    <source>
        <dbReference type="Proteomes" id="UP000766986"/>
    </source>
</evidence>
<evidence type="ECO:0000256" key="11">
    <source>
        <dbReference type="SAM" id="MobiDB-lite"/>
    </source>
</evidence>
<dbReference type="RefSeq" id="WP_205095256.1">
    <property type="nucleotide sequence ID" value="NZ_JACLYZ010000013.1"/>
</dbReference>
<evidence type="ECO:0000256" key="8">
    <source>
        <dbReference type="ARBA" id="ARBA00033120"/>
    </source>
</evidence>
<gene>
    <name evidence="13" type="ORF">H7U35_07280</name>
</gene>
<feature type="domain" description="HU" evidence="12">
    <location>
        <begin position="1"/>
        <end position="115"/>
    </location>
</feature>
<organism evidence="13 14">
    <name type="scientific">Mediterranea massiliensis</name>
    <dbReference type="NCBI Taxonomy" id="1841865"/>
    <lineage>
        <taxon>Bacteria</taxon>
        <taxon>Pseudomonadati</taxon>
        <taxon>Bacteroidota</taxon>
        <taxon>Bacteroidia</taxon>
        <taxon>Bacteroidales</taxon>
        <taxon>Bacteroidaceae</taxon>
        <taxon>Mediterranea</taxon>
    </lineage>
</organism>
<evidence type="ECO:0000256" key="6">
    <source>
        <dbReference type="ARBA" id="ARBA00022921"/>
    </source>
</evidence>
<dbReference type="GO" id="GO:0003677">
    <property type="term" value="F:DNA binding"/>
    <property type="evidence" value="ECO:0007669"/>
    <property type="project" value="UniProtKB-KW"/>
</dbReference>
<comment type="subunit">
    <text evidence="3">Homodimer.</text>
</comment>
<keyword evidence="6" id="KW-0426">Late protein</keyword>
<evidence type="ECO:0000259" key="12">
    <source>
        <dbReference type="Pfam" id="PF18291"/>
    </source>
</evidence>
<keyword evidence="5" id="KW-0235">DNA replication</keyword>
<evidence type="ECO:0000256" key="3">
    <source>
        <dbReference type="ARBA" id="ARBA00011738"/>
    </source>
</evidence>
<proteinExistence type="inferred from homology"/>
<evidence type="ECO:0000313" key="13">
    <source>
        <dbReference type="EMBL" id="MBM6735022.1"/>
    </source>
</evidence>
<comment type="similarity">
    <text evidence="2">Belongs to the bacterial histone-like protein family.</text>
</comment>
<evidence type="ECO:0000256" key="4">
    <source>
        <dbReference type="ARBA" id="ARBA00016145"/>
    </source>
</evidence>
<evidence type="ECO:0000256" key="5">
    <source>
        <dbReference type="ARBA" id="ARBA00022705"/>
    </source>
</evidence>
<dbReference type="Pfam" id="PF18291">
    <property type="entry name" value="HU-HIG"/>
    <property type="match status" value="1"/>
</dbReference>
<dbReference type="InterPro" id="IPR010992">
    <property type="entry name" value="IHF-like_DNA-bd_dom_sf"/>
</dbReference>
<evidence type="ECO:0000256" key="2">
    <source>
        <dbReference type="ARBA" id="ARBA00010529"/>
    </source>
</evidence>
<feature type="region of interest" description="Disordered" evidence="11">
    <location>
        <begin position="138"/>
        <end position="167"/>
    </location>
</feature>
<evidence type="ECO:0000256" key="9">
    <source>
        <dbReference type="ARBA" id="ARBA00033227"/>
    </source>
</evidence>
<comment type="subcellular location">
    <subcellularLocation>
        <location evidence="1">Virion</location>
    </subcellularLocation>
</comment>
<evidence type="ECO:0000256" key="1">
    <source>
        <dbReference type="ARBA" id="ARBA00004328"/>
    </source>
</evidence>
<dbReference type="EMBL" id="JACLYZ010000013">
    <property type="protein sequence ID" value="MBM6735022.1"/>
    <property type="molecule type" value="Genomic_DNA"/>
</dbReference>
<sequence>MPLFYVARQSQVATKEGEKLYHLTLKKLGKVVDTQTMATEIAEKSSLTEGDVHNVVRNLLSVMRNYLLNSRSVRLDGLGTFTMKASSKGKGVRTPEEVSPNQVTALKCLFTPEYKRPAAIGVTRALLQGVEFQRWNENADAADGGSGGGSGTPGGGTGEDGQDESPL</sequence>
<dbReference type="PANTHER" id="PTHR33175:SF13">
    <property type="entry name" value="HISTONE-LIKE PROTEIN"/>
    <property type="match status" value="1"/>
</dbReference>
<evidence type="ECO:0000256" key="10">
    <source>
        <dbReference type="ARBA" id="ARBA00046140"/>
    </source>
</evidence>
<comment type="function">
    <text evidence="10">DNA-binding protein that plays a critical role in nucleoid compaction, genome replication and DNA replication and transcription. Binds to both ssDNA and dsDNA with a binding site covering about 15 nucleotides. Displays DNA-supercoiling activity only when associated with the viral DNA topoisomerase 2.</text>
</comment>
<name>A0ABS2E064_9BACT</name>
<evidence type="ECO:0000256" key="7">
    <source>
        <dbReference type="ARBA" id="ARBA00023125"/>
    </source>
</evidence>
<keyword evidence="14" id="KW-1185">Reference proteome</keyword>
<dbReference type="PANTHER" id="PTHR33175">
    <property type="entry name" value="DNA-BINDING PROTEIN HU"/>
    <property type="match status" value="1"/>
</dbReference>
<dbReference type="InterPro" id="IPR005902">
    <property type="entry name" value="HU_DNA-bd_put"/>
</dbReference>
<feature type="compositionally biased region" description="Gly residues" evidence="11">
    <location>
        <begin position="144"/>
        <end position="159"/>
    </location>
</feature>
<dbReference type="Proteomes" id="UP000766986">
    <property type="component" value="Unassembled WGS sequence"/>
</dbReference>
<protein>
    <recommendedName>
        <fullName evidence="4">Viral histone-like protein</fullName>
    </recommendedName>
    <alternativeName>
        <fullName evidence="9">DNA-binding protein pA104R</fullName>
    </alternativeName>
    <alternativeName>
        <fullName evidence="8">pA104R</fullName>
    </alternativeName>
</protein>
<dbReference type="InterPro" id="IPR041607">
    <property type="entry name" value="HU-HIG"/>
</dbReference>
<dbReference type="Gene3D" id="4.10.520.10">
    <property type="entry name" value="IHF-like DNA-binding proteins"/>
    <property type="match status" value="1"/>
</dbReference>
<dbReference type="NCBIfam" id="TIGR01201">
    <property type="entry name" value="HU_rel"/>
    <property type="match status" value="1"/>
</dbReference>